<reference evidence="7 8" key="1">
    <citation type="journal article" date="2020" name="ISME J.">
        <title>Uncovering the hidden diversity of litter-decomposition mechanisms in mushroom-forming fungi.</title>
        <authorList>
            <person name="Floudas D."/>
            <person name="Bentzer J."/>
            <person name="Ahren D."/>
            <person name="Johansson T."/>
            <person name="Persson P."/>
            <person name="Tunlid A."/>
        </authorList>
    </citation>
    <scope>NUCLEOTIDE SEQUENCE [LARGE SCALE GENOMIC DNA]</scope>
    <source>
        <strain evidence="7 8">CBS 146.42</strain>
    </source>
</reference>
<dbReference type="PANTHER" id="PTHR22604">
    <property type="entry name" value="OXIDOREDUCTASES"/>
    <property type="match status" value="1"/>
</dbReference>
<keyword evidence="2" id="KW-0560">Oxidoreductase</keyword>
<feature type="domain" description="Gfo/Idh/MocA-like oxidoreductase N-terminal" evidence="6">
    <location>
        <begin position="19"/>
        <end position="89"/>
    </location>
</feature>
<evidence type="ECO:0000256" key="1">
    <source>
        <dbReference type="ARBA" id="ARBA00010928"/>
    </source>
</evidence>
<dbReference type="GO" id="GO:0000166">
    <property type="term" value="F:nucleotide binding"/>
    <property type="evidence" value="ECO:0007669"/>
    <property type="project" value="InterPro"/>
</dbReference>
<dbReference type="Gene3D" id="3.30.360.10">
    <property type="entry name" value="Dihydrodipicolinate Reductase, domain 2"/>
    <property type="match status" value="1"/>
</dbReference>
<evidence type="ECO:0000259" key="6">
    <source>
        <dbReference type="Pfam" id="PF01408"/>
    </source>
</evidence>
<dbReference type="OrthoDB" id="2129491at2759"/>
<keyword evidence="8" id="KW-1185">Reference proteome</keyword>
<evidence type="ECO:0000313" key="7">
    <source>
        <dbReference type="EMBL" id="KAF5362083.1"/>
    </source>
</evidence>
<evidence type="ECO:0000256" key="2">
    <source>
        <dbReference type="ARBA" id="ARBA00023002"/>
    </source>
</evidence>
<evidence type="ECO:0000256" key="5">
    <source>
        <dbReference type="ARBA" id="ARBA00049233"/>
    </source>
</evidence>
<dbReference type="EC" id="1.1.1.179" evidence="3"/>
<dbReference type="InterPro" id="IPR036291">
    <property type="entry name" value="NAD(P)-bd_dom_sf"/>
</dbReference>
<dbReference type="Gene3D" id="3.40.50.720">
    <property type="entry name" value="NAD(P)-binding Rossmann-like Domain"/>
    <property type="match status" value="1"/>
</dbReference>
<dbReference type="AlphaFoldDB" id="A0A8H5GBW2"/>
<dbReference type="PANTHER" id="PTHR22604:SF105">
    <property type="entry name" value="TRANS-1,2-DIHYDROBENZENE-1,2-DIOL DEHYDROGENASE"/>
    <property type="match status" value="1"/>
</dbReference>
<evidence type="ECO:0000256" key="4">
    <source>
        <dbReference type="ARBA" id="ARBA00042988"/>
    </source>
</evidence>
<dbReference type="Proteomes" id="UP000559027">
    <property type="component" value="Unassembled WGS sequence"/>
</dbReference>
<sequence length="150" mass="16231">MSVAKAQEFIDANAGGDKSIKPYGSYDEVFADSDVDAVYIGTPHTFHYENSLAAIKAGKHVLVEKPATCNAAEFRALLQAAKEKNVFIMEAMWTRFLPISLEIKKIAESGNLGNPVVLHADLSGYFGIDKLPLTHRILDPKLGGGGLLDL</sequence>
<protein>
    <recommendedName>
        <fullName evidence="3">D-xylose 1-dehydrogenase (NADP(+), D-xylono-1,5-lactone-forming)</fullName>
        <ecNumber evidence="3">1.1.1.179</ecNumber>
    </recommendedName>
    <alternativeName>
        <fullName evidence="4">D-xylose-NADP dehydrogenase</fullName>
    </alternativeName>
</protein>
<evidence type="ECO:0000256" key="3">
    <source>
        <dbReference type="ARBA" id="ARBA00038984"/>
    </source>
</evidence>
<dbReference type="InterPro" id="IPR000683">
    <property type="entry name" value="Gfo/Idh/MocA-like_OxRdtase_N"/>
</dbReference>
<dbReference type="SUPFAM" id="SSF51735">
    <property type="entry name" value="NAD(P)-binding Rossmann-fold domains"/>
    <property type="match status" value="1"/>
</dbReference>
<gene>
    <name evidence="7" type="ORF">D9756_002445</name>
</gene>
<name>A0A8H5GBW2_9AGAR</name>
<comment type="similarity">
    <text evidence="1">Belongs to the Gfo/Idh/MocA family.</text>
</comment>
<dbReference type="GO" id="GO:0047837">
    <property type="term" value="F:D-xylose 1-dehydrogenase (NADP+) activity"/>
    <property type="evidence" value="ECO:0007669"/>
    <property type="project" value="UniProtKB-EC"/>
</dbReference>
<organism evidence="7 8">
    <name type="scientific">Leucocoprinus leucothites</name>
    <dbReference type="NCBI Taxonomy" id="201217"/>
    <lineage>
        <taxon>Eukaryota</taxon>
        <taxon>Fungi</taxon>
        <taxon>Dikarya</taxon>
        <taxon>Basidiomycota</taxon>
        <taxon>Agaricomycotina</taxon>
        <taxon>Agaricomycetes</taxon>
        <taxon>Agaricomycetidae</taxon>
        <taxon>Agaricales</taxon>
        <taxon>Agaricineae</taxon>
        <taxon>Agaricaceae</taxon>
        <taxon>Leucocoprinus</taxon>
    </lineage>
</organism>
<proteinExistence type="inferred from homology"/>
<comment type="catalytic activity">
    <reaction evidence="5">
        <text>D-xylose + NADP(+) = D-xylono-1,5-lactone + NADPH + H(+)</text>
        <dbReference type="Rhea" id="RHEA:22000"/>
        <dbReference type="ChEBI" id="CHEBI:15378"/>
        <dbReference type="ChEBI" id="CHEBI:15867"/>
        <dbReference type="ChEBI" id="CHEBI:53455"/>
        <dbReference type="ChEBI" id="CHEBI:57783"/>
        <dbReference type="ChEBI" id="CHEBI:58349"/>
        <dbReference type="EC" id="1.1.1.179"/>
    </reaction>
</comment>
<comment type="caution">
    <text evidence="7">The sequence shown here is derived from an EMBL/GenBank/DDBJ whole genome shotgun (WGS) entry which is preliminary data.</text>
</comment>
<accession>A0A8H5GBW2</accession>
<dbReference type="Pfam" id="PF01408">
    <property type="entry name" value="GFO_IDH_MocA"/>
    <property type="match status" value="1"/>
</dbReference>
<dbReference type="EMBL" id="JAACJO010000002">
    <property type="protein sequence ID" value="KAF5362083.1"/>
    <property type="molecule type" value="Genomic_DNA"/>
</dbReference>
<evidence type="ECO:0000313" key="8">
    <source>
        <dbReference type="Proteomes" id="UP000559027"/>
    </source>
</evidence>
<dbReference type="InterPro" id="IPR050984">
    <property type="entry name" value="Gfo/Idh/MocA_domain"/>
</dbReference>